<evidence type="ECO:0000256" key="7">
    <source>
        <dbReference type="ARBA" id="ARBA00023284"/>
    </source>
</evidence>
<evidence type="ECO:0000313" key="14">
    <source>
        <dbReference type="EMBL" id="KAA8496602.1"/>
    </source>
</evidence>
<dbReference type="InterPro" id="IPR036188">
    <property type="entry name" value="FAD/NAD-bd_sf"/>
</dbReference>
<dbReference type="GO" id="GO:0004148">
    <property type="term" value="F:dihydrolipoyl dehydrogenase (NADH) activity"/>
    <property type="evidence" value="ECO:0007669"/>
    <property type="project" value="UniProtKB-EC"/>
</dbReference>
<dbReference type="PIRSF" id="PIRSF000350">
    <property type="entry name" value="Mercury_reductase_MerA"/>
    <property type="match status" value="1"/>
</dbReference>
<keyword evidence="2 11" id="KW-0285">Flavoprotein</keyword>
<dbReference type="SUPFAM" id="SSF51905">
    <property type="entry name" value="FAD/NAD(P)-binding domain"/>
    <property type="match status" value="1"/>
</dbReference>
<comment type="caution">
    <text evidence="14">The sequence shown here is derived from an EMBL/GenBank/DDBJ whole genome shotgun (WGS) entry which is preliminary data.</text>
</comment>
<evidence type="ECO:0000259" key="13">
    <source>
        <dbReference type="Pfam" id="PF07992"/>
    </source>
</evidence>
<evidence type="ECO:0000256" key="11">
    <source>
        <dbReference type="RuleBase" id="RU003692"/>
    </source>
</evidence>
<dbReference type="InterPro" id="IPR006258">
    <property type="entry name" value="Lipoamide_DH"/>
</dbReference>
<evidence type="ECO:0000256" key="9">
    <source>
        <dbReference type="PIRSR" id="PIRSR000350-3"/>
    </source>
</evidence>
<accession>A0A5J4Z0J0</accession>
<comment type="catalytic activity">
    <reaction evidence="11">
        <text>N(6)-[(R)-dihydrolipoyl]-L-lysyl-[protein] + NAD(+) = N(6)-[(R)-lipoyl]-L-lysyl-[protein] + NADH + H(+)</text>
        <dbReference type="Rhea" id="RHEA:15045"/>
        <dbReference type="Rhea" id="RHEA-COMP:10474"/>
        <dbReference type="Rhea" id="RHEA-COMP:10475"/>
        <dbReference type="ChEBI" id="CHEBI:15378"/>
        <dbReference type="ChEBI" id="CHEBI:57540"/>
        <dbReference type="ChEBI" id="CHEBI:57945"/>
        <dbReference type="ChEBI" id="CHEBI:83099"/>
        <dbReference type="ChEBI" id="CHEBI:83100"/>
        <dbReference type="EC" id="1.8.1.4"/>
    </reaction>
</comment>
<organism evidence="14 15">
    <name type="scientific">Porphyridium purpureum</name>
    <name type="common">Red alga</name>
    <name type="synonym">Porphyridium cruentum</name>
    <dbReference type="NCBI Taxonomy" id="35688"/>
    <lineage>
        <taxon>Eukaryota</taxon>
        <taxon>Rhodophyta</taxon>
        <taxon>Bangiophyceae</taxon>
        <taxon>Porphyridiales</taxon>
        <taxon>Porphyridiaceae</taxon>
        <taxon>Porphyridium</taxon>
    </lineage>
</organism>
<feature type="domain" description="Pyridine nucleotide-disulphide oxidoreductase dimerisation" evidence="12">
    <location>
        <begin position="373"/>
        <end position="486"/>
    </location>
</feature>
<evidence type="ECO:0000256" key="5">
    <source>
        <dbReference type="ARBA" id="ARBA00023027"/>
    </source>
</evidence>
<evidence type="ECO:0000256" key="2">
    <source>
        <dbReference type="ARBA" id="ARBA00022630"/>
    </source>
</evidence>
<feature type="disulfide bond" description="Redox-active" evidence="10">
    <location>
        <begin position="66"/>
        <end position="71"/>
    </location>
</feature>
<dbReference type="OrthoDB" id="361797at2759"/>
<keyword evidence="9" id="KW-0547">Nucleotide-binding</keyword>
<name>A0A5J4Z0J0_PORPP</name>
<keyword evidence="5 9" id="KW-0520">NAD</keyword>
<feature type="binding site" evidence="9">
    <location>
        <position position="228"/>
    </location>
    <ligand>
        <name>NAD(+)</name>
        <dbReference type="ChEBI" id="CHEBI:57540"/>
    </ligand>
</feature>
<dbReference type="EC" id="1.8.1.4" evidence="11"/>
<dbReference type="AlphaFoldDB" id="A0A5J4Z0J0"/>
<feature type="binding site" evidence="9">
    <location>
        <position position="75"/>
    </location>
    <ligand>
        <name>FAD</name>
        <dbReference type="ChEBI" id="CHEBI:57692"/>
    </ligand>
</feature>
<dbReference type="InterPro" id="IPR004099">
    <property type="entry name" value="Pyr_nucl-diS_OxRdtase_dimer"/>
</dbReference>
<protein>
    <recommendedName>
        <fullName evidence="11">Dihydrolipoyl dehydrogenase</fullName>
        <ecNumber evidence="11">1.8.1.4</ecNumber>
    </recommendedName>
</protein>
<dbReference type="PROSITE" id="PS00076">
    <property type="entry name" value="PYRIDINE_REDOX_1"/>
    <property type="match status" value="1"/>
</dbReference>
<evidence type="ECO:0000259" key="12">
    <source>
        <dbReference type="Pfam" id="PF02852"/>
    </source>
</evidence>
<dbReference type="FunFam" id="3.50.50.60:FF:000001">
    <property type="entry name" value="Dihydrolipoyl dehydrogenase, mitochondrial"/>
    <property type="match status" value="1"/>
</dbReference>
<reference evidence="15" key="1">
    <citation type="journal article" date="2019" name="Nat. Commun.">
        <title>Expansion of phycobilisome linker gene families in mesophilic red algae.</title>
        <authorList>
            <person name="Lee J."/>
            <person name="Kim D."/>
            <person name="Bhattacharya D."/>
            <person name="Yoon H.S."/>
        </authorList>
    </citation>
    <scope>NUCLEOTIDE SEQUENCE [LARGE SCALE GENOMIC DNA]</scope>
    <source>
        <strain evidence="15">CCMP 1328</strain>
    </source>
</reference>
<comment type="similarity">
    <text evidence="1 11">Belongs to the class-I pyridine nucleotide-disulfide oxidoreductase family.</text>
</comment>
<dbReference type="EMBL" id="VRMN01000002">
    <property type="protein sequence ID" value="KAA8496602.1"/>
    <property type="molecule type" value="Genomic_DNA"/>
</dbReference>
<dbReference type="GO" id="GO:0005739">
    <property type="term" value="C:mitochondrion"/>
    <property type="evidence" value="ECO:0007669"/>
    <property type="project" value="TreeGrafter"/>
</dbReference>
<dbReference type="InterPro" id="IPR012999">
    <property type="entry name" value="Pyr_OxRdtase_I_AS"/>
</dbReference>
<feature type="binding site" evidence="9">
    <location>
        <begin position="205"/>
        <end position="212"/>
    </location>
    <ligand>
        <name>NAD(+)</name>
        <dbReference type="ChEBI" id="CHEBI:57540"/>
    </ligand>
</feature>
<evidence type="ECO:0000256" key="3">
    <source>
        <dbReference type="ARBA" id="ARBA00022827"/>
    </source>
</evidence>
<dbReference type="InterPro" id="IPR023753">
    <property type="entry name" value="FAD/NAD-binding_dom"/>
</dbReference>
<dbReference type="FunFam" id="3.30.390.30:FF:000001">
    <property type="entry name" value="Dihydrolipoyl dehydrogenase"/>
    <property type="match status" value="1"/>
</dbReference>
<keyword evidence="3 9" id="KW-0274">FAD</keyword>
<dbReference type="NCBIfam" id="TIGR01350">
    <property type="entry name" value="lipoamide_DH"/>
    <property type="match status" value="1"/>
</dbReference>
<dbReference type="Gene3D" id="3.30.390.30">
    <property type="match status" value="1"/>
</dbReference>
<dbReference type="PANTHER" id="PTHR22912">
    <property type="entry name" value="DISULFIDE OXIDOREDUCTASE"/>
    <property type="match status" value="1"/>
</dbReference>
<sequence>MAGMVLRVRAAFLGRRGFASAAAALEEVDLTIIGGGPGGYVAAIKAAQLGLKVACVEKRGALGGTCLNVGCIPSKALLHSSHMYEEATHSFAKHGVMADNVSVNLPKMMEQKDGSVKALTKGIEGLFKKNKITYVKGMGSITSPNEVKVELTSGETQSIKTKNIVIATGSDVAKLPNVTIDEERIVSSTGALALKEIPPKMVVIGGGVIGIEMGSVWRRLGSEVTVVEFLDKICPSLDNEVSSMFLKILKKQGMKFKLGTKVMGAEMTESGVKLSLESSKGGSNETLEADVVLVAIGRIPYTEKLGLENVGIKTDNKGRIDVNEAFQTSVPNIYAIGDVIRGPMLAHKAEDEGIVCVEHIAGGPKPHVNYDAIPGVIYTEPEVADVGKTEEQLKEAGIEYKKGVFPLMANSRAKAIDVGGDTTQGMVKILTDAKTDKVLGMHIIAKGAGEMIHEGCIAMEYGASAEDLARTSHAHPTVSESVREAAMAASFGKPIHM</sequence>
<keyword evidence="15" id="KW-1185">Reference proteome</keyword>
<gene>
    <name evidence="14" type="ORF">FVE85_0331</name>
</gene>
<feature type="binding site" evidence="9">
    <location>
        <begin position="168"/>
        <end position="170"/>
    </location>
    <ligand>
        <name>FAD</name>
        <dbReference type="ChEBI" id="CHEBI:57692"/>
    </ligand>
</feature>
<dbReference type="Gene3D" id="3.50.50.60">
    <property type="entry name" value="FAD/NAD(P)-binding domain"/>
    <property type="match status" value="2"/>
</dbReference>
<comment type="miscellaneous">
    <text evidence="11">The active site is a redox-active disulfide bond.</text>
</comment>
<evidence type="ECO:0000256" key="4">
    <source>
        <dbReference type="ARBA" id="ARBA00023002"/>
    </source>
</evidence>
<dbReference type="PRINTS" id="PR00411">
    <property type="entry name" value="PNDRDTASEI"/>
</dbReference>
<dbReference type="InterPro" id="IPR050151">
    <property type="entry name" value="Class-I_Pyr_Nuc-Dis_Oxidored"/>
</dbReference>
<feature type="binding site" evidence="9">
    <location>
        <position position="139"/>
    </location>
    <ligand>
        <name>FAD</name>
        <dbReference type="ChEBI" id="CHEBI:57692"/>
    </ligand>
</feature>
<evidence type="ECO:0000256" key="6">
    <source>
        <dbReference type="ARBA" id="ARBA00023157"/>
    </source>
</evidence>
<dbReference type="GO" id="GO:0050660">
    <property type="term" value="F:flavin adenine dinucleotide binding"/>
    <property type="evidence" value="ECO:0007669"/>
    <property type="project" value="InterPro"/>
</dbReference>
<dbReference type="PANTHER" id="PTHR22912:SF223">
    <property type="entry name" value="DIHYDROLIPOYL DEHYDROGENASE 1, MITOCHONDRIAL"/>
    <property type="match status" value="1"/>
</dbReference>
<dbReference type="Pfam" id="PF02852">
    <property type="entry name" value="Pyr_redox_dim"/>
    <property type="match status" value="1"/>
</dbReference>
<evidence type="ECO:0000256" key="8">
    <source>
        <dbReference type="PIRSR" id="PIRSR000350-2"/>
    </source>
</evidence>
<evidence type="ECO:0000313" key="15">
    <source>
        <dbReference type="Proteomes" id="UP000324585"/>
    </source>
</evidence>
<evidence type="ECO:0000256" key="1">
    <source>
        <dbReference type="ARBA" id="ARBA00007532"/>
    </source>
</evidence>
<feature type="binding site" evidence="9">
    <location>
        <position position="338"/>
    </location>
    <ligand>
        <name>FAD</name>
        <dbReference type="ChEBI" id="CHEBI:57692"/>
    </ligand>
</feature>
<feature type="active site" description="Proton acceptor" evidence="8">
    <location>
        <position position="475"/>
    </location>
</feature>
<dbReference type="Proteomes" id="UP000324585">
    <property type="component" value="Unassembled WGS sequence"/>
</dbReference>
<keyword evidence="4 11" id="KW-0560">Oxidoreductase</keyword>
<proteinExistence type="inferred from homology"/>
<dbReference type="SUPFAM" id="SSF55424">
    <property type="entry name" value="FAD/NAD-linked reductases, dimerisation (C-terminal) domain"/>
    <property type="match status" value="1"/>
</dbReference>
<dbReference type="InterPro" id="IPR016156">
    <property type="entry name" value="FAD/NAD-linked_Rdtase_dimer_sf"/>
</dbReference>
<dbReference type="GO" id="GO:0006103">
    <property type="term" value="P:2-oxoglutarate metabolic process"/>
    <property type="evidence" value="ECO:0007669"/>
    <property type="project" value="TreeGrafter"/>
</dbReference>
<comment type="cofactor">
    <cofactor evidence="9 11">
        <name>FAD</name>
        <dbReference type="ChEBI" id="CHEBI:57692"/>
    </cofactor>
    <text evidence="9 11">Binds 1 FAD per subunit.</text>
</comment>
<keyword evidence="6" id="KW-1015">Disulfide bond</keyword>
<feature type="binding site" evidence="9">
    <location>
        <begin position="344"/>
        <end position="347"/>
    </location>
    <ligand>
        <name>FAD</name>
        <dbReference type="ChEBI" id="CHEBI:57692"/>
    </ligand>
</feature>
<dbReference type="InterPro" id="IPR001100">
    <property type="entry name" value="Pyr_nuc-diS_OxRdtase"/>
</dbReference>
<feature type="domain" description="FAD/NAD(P)-binding" evidence="13">
    <location>
        <begin position="29"/>
        <end position="353"/>
    </location>
</feature>
<dbReference type="Pfam" id="PF07992">
    <property type="entry name" value="Pyr_redox_2"/>
    <property type="match status" value="1"/>
</dbReference>
<dbReference type="PRINTS" id="PR00368">
    <property type="entry name" value="FADPNR"/>
</dbReference>
<dbReference type="GO" id="GO:0045252">
    <property type="term" value="C:oxoglutarate dehydrogenase complex"/>
    <property type="evidence" value="ECO:0007669"/>
    <property type="project" value="TreeGrafter"/>
</dbReference>
<feature type="binding site" evidence="9">
    <location>
        <position position="297"/>
    </location>
    <ligand>
        <name>NAD(+)</name>
        <dbReference type="ChEBI" id="CHEBI:57540"/>
    </ligand>
</feature>
<dbReference type="OMA" id="CAQLGMK"/>
<keyword evidence="7 11" id="KW-0676">Redox-active center</keyword>
<evidence type="ECO:0000256" key="10">
    <source>
        <dbReference type="PIRSR" id="PIRSR000350-4"/>
    </source>
</evidence>